<accession>A0ABS6SNG3</accession>
<evidence type="ECO:0000259" key="2">
    <source>
        <dbReference type="Pfam" id="PF01979"/>
    </source>
</evidence>
<dbReference type="Pfam" id="PF01979">
    <property type="entry name" value="Amidohydro_1"/>
    <property type="match status" value="1"/>
</dbReference>
<proteinExistence type="predicted"/>
<organism evidence="3 4">
    <name type="scientific">Erythrobacter ani</name>
    <dbReference type="NCBI Taxonomy" id="2827235"/>
    <lineage>
        <taxon>Bacteria</taxon>
        <taxon>Pseudomonadati</taxon>
        <taxon>Pseudomonadota</taxon>
        <taxon>Alphaproteobacteria</taxon>
        <taxon>Sphingomonadales</taxon>
        <taxon>Erythrobacteraceae</taxon>
        <taxon>Erythrobacter/Porphyrobacter group</taxon>
        <taxon>Erythrobacter</taxon>
    </lineage>
</organism>
<evidence type="ECO:0000313" key="3">
    <source>
        <dbReference type="EMBL" id="MBV7266568.1"/>
    </source>
</evidence>
<name>A0ABS6SNG3_9SPHN</name>
<protein>
    <submittedName>
        <fullName evidence="3">Amidohydrolase family protein</fullName>
    </submittedName>
</protein>
<evidence type="ECO:0000256" key="1">
    <source>
        <dbReference type="SAM" id="SignalP"/>
    </source>
</evidence>
<dbReference type="InterPro" id="IPR006680">
    <property type="entry name" value="Amidohydro-rel"/>
</dbReference>
<comment type="caution">
    <text evidence="3">The sequence shown here is derived from an EMBL/GenBank/DDBJ whole genome shotgun (WGS) entry which is preliminary data.</text>
</comment>
<keyword evidence="1" id="KW-0732">Signal</keyword>
<feature type="chain" id="PRO_5045836669" evidence="1">
    <location>
        <begin position="22"/>
        <end position="469"/>
    </location>
</feature>
<reference evidence="3 4" key="1">
    <citation type="submission" date="2021-04" db="EMBL/GenBank/DDBJ databases">
        <authorList>
            <person name="Pira H."/>
            <person name="Risdian C."/>
            <person name="Wink J."/>
        </authorList>
    </citation>
    <scope>NUCLEOTIDE SEQUENCE [LARGE SCALE GENOMIC DNA]</scope>
    <source>
        <strain evidence="3 4">WH131</strain>
    </source>
</reference>
<dbReference type="RefSeq" id="WP_218317146.1">
    <property type="nucleotide sequence ID" value="NZ_JAGSPB010000002.1"/>
</dbReference>
<gene>
    <name evidence="3" type="ORF">KCG45_10300</name>
</gene>
<dbReference type="PANTHER" id="PTHR43135:SF3">
    <property type="entry name" value="ALPHA-D-RIBOSE 1-METHYLPHOSPHONATE 5-TRIPHOSPHATE DIPHOSPHATASE"/>
    <property type="match status" value="1"/>
</dbReference>
<feature type="domain" description="Amidohydrolase-related" evidence="2">
    <location>
        <begin position="77"/>
        <end position="458"/>
    </location>
</feature>
<dbReference type="Proteomes" id="UP000699975">
    <property type="component" value="Unassembled WGS sequence"/>
</dbReference>
<dbReference type="InterPro" id="IPR051781">
    <property type="entry name" value="Metallo-dep_Hydrolase"/>
</dbReference>
<sequence>MIFTKTFAGLIALLLPSLATAQNVDLAITDVSVVDVERGTIESGRTVVVNEGTISLILAPEEPRPEASETIDGAGKFLIPGLIDMHVHLNRDSLPLFLRFGVTTVRDMGTHFAPLEADSGGQLAMRHEIASGELEGPELVLALRILDGDIPRNPDWAMHYASIATPEEGRLLVNQVASAGADFVKVYTDLKPDVFAAIADEAKRRNLYIAGHVPGEVGHIAAAEAGLRTAEHLRGIFIDISADEDRWRDEFAAEAAKLDPSATYLFTNSKLIEMAATRDTAKETALFETLRRHDVGIVPTLVVLDDPRWLYPSAMPDPALTDELSFIYKSIVTPRGDPRGPFDSIADGMAAHKLRMELVGRMHAAGVTVLAGTDASNPFVVPGVSMHTELANLVRAGMTPAEAIHAATLANARYIDAADRIGSVTVGKEADLVLLEANPLDDITATRQIAEVIVNGNRLAKEAKERRAE</sequence>
<feature type="signal peptide" evidence="1">
    <location>
        <begin position="1"/>
        <end position="21"/>
    </location>
</feature>
<dbReference type="PANTHER" id="PTHR43135">
    <property type="entry name" value="ALPHA-D-RIBOSE 1-METHYLPHOSPHONATE 5-TRIPHOSPHATE DIPHOSPHATASE"/>
    <property type="match status" value="1"/>
</dbReference>
<keyword evidence="4" id="KW-1185">Reference proteome</keyword>
<dbReference type="EMBL" id="JAGSPB010000002">
    <property type="protein sequence ID" value="MBV7266568.1"/>
    <property type="molecule type" value="Genomic_DNA"/>
</dbReference>
<evidence type="ECO:0000313" key="4">
    <source>
        <dbReference type="Proteomes" id="UP000699975"/>
    </source>
</evidence>